<keyword evidence="6" id="KW-1185">Reference proteome</keyword>
<feature type="transmembrane region" description="Helical" evidence="3">
    <location>
        <begin position="54"/>
        <end position="80"/>
    </location>
</feature>
<dbReference type="Proteomes" id="UP000265140">
    <property type="component" value="Chromosome 25"/>
</dbReference>
<dbReference type="Pfam" id="PF00059">
    <property type="entry name" value="Lectin_C"/>
    <property type="match status" value="1"/>
</dbReference>
<dbReference type="GeneID" id="105009767"/>
<feature type="coiled-coil region" evidence="2">
    <location>
        <begin position="88"/>
        <end position="143"/>
    </location>
</feature>
<dbReference type="PROSITE" id="PS50041">
    <property type="entry name" value="C_TYPE_LECTIN_2"/>
    <property type="match status" value="1"/>
</dbReference>
<dbReference type="KEGG" id="els:105009767"/>
<evidence type="ECO:0000259" key="4">
    <source>
        <dbReference type="PROSITE" id="PS50041"/>
    </source>
</evidence>
<dbReference type="Gene3D" id="1.20.5.400">
    <property type="match status" value="1"/>
</dbReference>
<proteinExistence type="predicted"/>
<evidence type="ECO:0000256" key="3">
    <source>
        <dbReference type="SAM" id="Phobius"/>
    </source>
</evidence>
<dbReference type="PANTHER" id="PTHR22803">
    <property type="entry name" value="MANNOSE, PHOSPHOLIPASE, LECTIN RECEPTOR RELATED"/>
    <property type="match status" value="1"/>
</dbReference>
<name>A0A3P8Y7Q0_ESOLU</name>
<evidence type="ECO:0000313" key="5">
    <source>
        <dbReference type="Ensembl" id="ENSELUP00000011824.2"/>
    </source>
</evidence>
<keyword evidence="3" id="KW-0472">Membrane</keyword>
<reference evidence="6" key="1">
    <citation type="journal article" date="2014" name="PLoS ONE">
        <title>The genome and linkage map of the northern pike (Esox lucius): conserved synteny revealed between the salmonid sister group and the Neoteleostei.</title>
        <authorList>
            <person name="Rondeau E.B."/>
            <person name="Minkley D.R."/>
            <person name="Leong J.S."/>
            <person name="Messmer A.M."/>
            <person name="Jantzen J.R."/>
            <person name="von Schalburg K.R."/>
            <person name="Lemon C."/>
            <person name="Bird N.H."/>
            <person name="Koop B.F."/>
        </authorList>
    </citation>
    <scope>NUCLEOTIDE SEQUENCE</scope>
</reference>
<reference evidence="5" key="4">
    <citation type="submission" date="2025-09" db="UniProtKB">
        <authorList>
            <consortium name="Ensembl"/>
        </authorList>
    </citation>
    <scope>IDENTIFICATION</scope>
</reference>
<dbReference type="GeneTree" id="ENSGT01020000230338"/>
<dbReference type="OMA" id="ASHRRIC"/>
<dbReference type="SUPFAM" id="SSF56436">
    <property type="entry name" value="C-type lectin-like"/>
    <property type="match status" value="1"/>
</dbReference>
<keyword evidence="3" id="KW-0812">Transmembrane</keyword>
<feature type="domain" description="C-type lectin" evidence="4">
    <location>
        <begin position="154"/>
        <end position="273"/>
    </location>
</feature>
<dbReference type="InterPro" id="IPR050111">
    <property type="entry name" value="C-type_lectin/snaclec_domain"/>
</dbReference>
<dbReference type="GO" id="GO:0030246">
    <property type="term" value="F:carbohydrate binding"/>
    <property type="evidence" value="ECO:0007669"/>
    <property type="project" value="UniProtKB-KW"/>
</dbReference>
<protein>
    <recommendedName>
        <fullName evidence="4">C-type lectin domain-containing protein</fullName>
    </recommendedName>
</protein>
<dbReference type="InterPro" id="IPR033989">
    <property type="entry name" value="CD209-like_CTLD"/>
</dbReference>
<dbReference type="Gene3D" id="3.10.100.10">
    <property type="entry name" value="Mannose-Binding Protein A, subunit A"/>
    <property type="match status" value="1"/>
</dbReference>
<dbReference type="SMART" id="SM00034">
    <property type="entry name" value="CLECT"/>
    <property type="match status" value="1"/>
</dbReference>
<keyword evidence="1" id="KW-0430">Lectin</keyword>
<dbReference type="InterPro" id="IPR001304">
    <property type="entry name" value="C-type_lectin-like"/>
</dbReference>
<dbReference type="AlphaFoldDB" id="A0A3P8Y7Q0"/>
<evidence type="ECO:0000256" key="2">
    <source>
        <dbReference type="SAM" id="Coils"/>
    </source>
</evidence>
<sequence>MSEGIFEFEGNVTSTNIDCPLYGNVGADKPKPGGVVIQHSDSAYCQVWKRPSGVAALCLGLLCVLLLAGIIGLSVSYGVIGHQYFTERDKLQTSNKNLTEERDQLQTRYKTLIEERDQLQTNYNNLTKKRDQLQRDREIFQRLLVKCPNGWKVFDNSIYYISTEQNNWEYANQDCLKRGAQLVIINNQEEQIFLITLNIRSWIGLTDVETEGTWKWVDGTPLTTVYWGEKEPNSGGNENKDEDCAEMNNIWYNDPVKKWNDFTCNTQLNWICEKPFY</sequence>
<reference evidence="5" key="3">
    <citation type="submission" date="2025-08" db="UniProtKB">
        <authorList>
            <consortium name="Ensembl"/>
        </authorList>
    </citation>
    <scope>IDENTIFICATION</scope>
</reference>
<dbReference type="OrthoDB" id="2142683at2759"/>
<keyword evidence="3" id="KW-1133">Transmembrane helix</keyword>
<evidence type="ECO:0000313" key="6">
    <source>
        <dbReference type="Proteomes" id="UP000265140"/>
    </source>
</evidence>
<dbReference type="Ensembl" id="ENSELUT00000019978.3">
    <property type="protein sequence ID" value="ENSELUP00000011824.2"/>
    <property type="gene ID" value="ENSELUG00000012149.3"/>
</dbReference>
<dbReference type="InterPro" id="IPR016187">
    <property type="entry name" value="CTDL_fold"/>
</dbReference>
<dbReference type="InterPro" id="IPR016186">
    <property type="entry name" value="C-type_lectin-like/link_sf"/>
</dbReference>
<reference evidence="5" key="2">
    <citation type="submission" date="2020-02" db="EMBL/GenBank/DDBJ databases">
        <title>Esox lucius (northern pike) genome, fEsoLuc1, primary haplotype.</title>
        <authorList>
            <person name="Myers G."/>
            <person name="Karagic N."/>
            <person name="Meyer A."/>
            <person name="Pippel M."/>
            <person name="Reichard M."/>
            <person name="Winkler S."/>
            <person name="Tracey A."/>
            <person name="Sims Y."/>
            <person name="Howe K."/>
            <person name="Rhie A."/>
            <person name="Formenti G."/>
            <person name="Durbin R."/>
            <person name="Fedrigo O."/>
            <person name="Jarvis E.D."/>
        </authorList>
    </citation>
    <scope>NUCLEOTIDE SEQUENCE [LARGE SCALE GENOMIC DNA]</scope>
</reference>
<dbReference type="CDD" id="cd03590">
    <property type="entry name" value="CLECT_DC-SIGN_like"/>
    <property type="match status" value="1"/>
</dbReference>
<keyword evidence="2" id="KW-0175">Coiled coil</keyword>
<organism evidence="5 6">
    <name type="scientific">Esox lucius</name>
    <name type="common">Northern pike</name>
    <dbReference type="NCBI Taxonomy" id="8010"/>
    <lineage>
        <taxon>Eukaryota</taxon>
        <taxon>Metazoa</taxon>
        <taxon>Chordata</taxon>
        <taxon>Craniata</taxon>
        <taxon>Vertebrata</taxon>
        <taxon>Euteleostomi</taxon>
        <taxon>Actinopterygii</taxon>
        <taxon>Neopterygii</taxon>
        <taxon>Teleostei</taxon>
        <taxon>Protacanthopterygii</taxon>
        <taxon>Esociformes</taxon>
        <taxon>Esocidae</taxon>
        <taxon>Esox</taxon>
    </lineage>
</organism>
<dbReference type="RefSeq" id="XP_010867501.1">
    <property type="nucleotide sequence ID" value="XM_010869199.4"/>
</dbReference>
<dbReference type="InParanoid" id="A0A3P8Y7Q0"/>
<evidence type="ECO:0000256" key="1">
    <source>
        <dbReference type="ARBA" id="ARBA00022734"/>
    </source>
</evidence>
<dbReference type="Bgee" id="ENSELUG00000012149">
    <property type="expression patterns" value="Expressed in liver and 7 other cell types or tissues"/>
</dbReference>
<accession>A0A3P8Y7Q0</accession>